<accession>J0XF07</accession>
<feature type="region of interest" description="Disordered" evidence="1">
    <location>
        <begin position="30"/>
        <end position="90"/>
    </location>
</feature>
<name>J0XF07_9ACTO</name>
<dbReference type="PATRIC" id="fig|1125718.3.peg.345"/>
<comment type="caution">
    <text evidence="2">The sequence shown here is derived from an EMBL/GenBank/DDBJ whole genome shotgun (WGS) entry which is preliminary data.</text>
</comment>
<dbReference type="Proteomes" id="UP000002941">
    <property type="component" value="Unassembled WGS sequence"/>
</dbReference>
<proteinExistence type="predicted"/>
<evidence type="ECO:0000256" key="1">
    <source>
        <dbReference type="SAM" id="MobiDB-lite"/>
    </source>
</evidence>
<feature type="compositionally biased region" description="Basic and acidic residues" evidence="1">
    <location>
        <begin position="1"/>
        <end position="12"/>
    </location>
</feature>
<keyword evidence="3" id="KW-1185">Reference proteome</keyword>
<dbReference type="EMBL" id="AKFT01000021">
    <property type="protein sequence ID" value="EJF47306.1"/>
    <property type="molecule type" value="Genomic_DNA"/>
</dbReference>
<gene>
    <name evidence="2" type="ORF">HMPREF1318_1583</name>
</gene>
<evidence type="ECO:0000313" key="3">
    <source>
        <dbReference type="Proteomes" id="UP000002941"/>
    </source>
</evidence>
<protein>
    <submittedName>
        <fullName evidence="2">Uncharacterized protein</fullName>
    </submittedName>
</protein>
<reference evidence="2 3" key="1">
    <citation type="submission" date="2012-05" db="EMBL/GenBank/DDBJ databases">
        <authorList>
            <person name="Harkins D.M."/>
            <person name="Madupu R."/>
            <person name="Durkin A.S."/>
            <person name="Torralba M."/>
            <person name="Methe B."/>
            <person name="Sutton G.G."/>
            <person name="Nelson K.E."/>
        </authorList>
    </citation>
    <scope>NUCLEOTIDE SEQUENCE [LARGE SCALE GENOMIC DNA]</scope>
    <source>
        <strain evidence="2 3">F0489</strain>
    </source>
</reference>
<feature type="region of interest" description="Disordered" evidence="1">
    <location>
        <begin position="1"/>
        <end position="20"/>
    </location>
</feature>
<evidence type="ECO:0000313" key="2">
    <source>
        <dbReference type="EMBL" id="EJF47306.1"/>
    </source>
</evidence>
<organism evidence="2 3">
    <name type="scientific">Actinomyces massiliensis F0489</name>
    <dbReference type="NCBI Taxonomy" id="1125718"/>
    <lineage>
        <taxon>Bacteria</taxon>
        <taxon>Bacillati</taxon>
        <taxon>Actinomycetota</taxon>
        <taxon>Actinomycetes</taxon>
        <taxon>Actinomycetales</taxon>
        <taxon>Actinomycetaceae</taxon>
        <taxon>Actinomyces</taxon>
    </lineage>
</organism>
<dbReference type="AlphaFoldDB" id="J0XF07"/>
<sequence>MLSRACTEKQDLHTSTLPGCPSTCALSSSTRFMQHPHRDRSSSAPRSVNLRLEIGRTPHRNRFSGGPESAGEHDSRRHTLTATHAGKHTKHLSLTPARCAYATHLQD</sequence>